<proteinExistence type="inferred from homology"/>
<keyword evidence="4 7" id="KW-0812">Transmembrane</keyword>
<dbReference type="SUPFAM" id="SSF161098">
    <property type="entry name" value="MetI-like"/>
    <property type="match status" value="1"/>
</dbReference>
<dbReference type="Pfam" id="PF00528">
    <property type="entry name" value="BPD_transp_1"/>
    <property type="match status" value="1"/>
</dbReference>
<organism evidence="10 11">
    <name type="scientific">Kitasatospora cineracea</name>
    <dbReference type="NCBI Taxonomy" id="88074"/>
    <lineage>
        <taxon>Bacteria</taxon>
        <taxon>Bacillati</taxon>
        <taxon>Actinomycetota</taxon>
        <taxon>Actinomycetes</taxon>
        <taxon>Kitasatosporales</taxon>
        <taxon>Streptomycetaceae</taxon>
        <taxon>Kitasatospora</taxon>
    </lineage>
</organism>
<evidence type="ECO:0000256" key="6">
    <source>
        <dbReference type="ARBA" id="ARBA00023136"/>
    </source>
</evidence>
<dbReference type="GO" id="GO:0055085">
    <property type="term" value="P:transmembrane transport"/>
    <property type="evidence" value="ECO:0007669"/>
    <property type="project" value="InterPro"/>
</dbReference>
<name>A0A3N4S147_9ACTN</name>
<dbReference type="PANTHER" id="PTHR43227:SF8">
    <property type="entry name" value="DIACETYLCHITOBIOSE UPTAKE SYSTEM PERMEASE PROTEIN DASB"/>
    <property type="match status" value="1"/>
</dbReference>
<evidence type="ECO:0000313" key="11">
    <source>
        <dbReference type="Proteomes" id="UP000266906"/>
    </source>
</evidence>
<evidence type="ECO:0000256" key="8">
    <source>
        <dbReference type="SAM" id="MobiDB-lite"/>
    </source>
</evidence>
<dbReference type="PROSITE" id="PS50928">
    <property type="entry name" value="ABC_TM1"/>
    <property type="match status" value="1"/>
</dbReference>
<feature type="transmembrane region" description="Helical" evidence="7">
    <location>
        <begin position="103"/>
        <end position="123"/>
    </location>
</feature>
<dbReference type="Gene3D" id="1.10.3720.10">
    <property type="entry name" value="MetI-like"/>
    <property type="match status" value="1"/>
</dbReference>
<reference evidence="10 11" key="1">
    <citation type="submission" date="2018-11" db="EMBL/GenBank/DDBJ databases">
        <title>Sequencing the genomes of 1000 actinobacteria strains.</title>
        <authorList>
            <person name="Klenk H.-P."/>
        </authorList>
    </citation>
    <scope>NUCLEOTIDE SEQUENCE [LARGE SCALE GENOMIC DNA]</scope>
    <source>
        <strain evidence="10 11">DSM 44781</strain>
    </source>
</reference>
<keyword evidence="6 7" id="KW-0472">Membrane</keyword>
<dbReference type="Proteomes" id="UP000266906">
    <property type="component" value="Unassembled WGS sequence"/>
</dbReference>
<feature type="transmembrane region" description="Helical" evidence="7">
    <location>
        <begin position="248"/>
        <end position="269"/>
    </location>
</feature>
<comment type="caution">
    <text evidence="10">The sequence shown here is derived from an EMBL/GenBank/DDBJ whole genome shotgun (WGS) entry which is preliminary data.</text>
</comment>
<dbReference type="InterPro" id="IPR050809">
    <property type="entry name" value="UgpAE/MalFG_permease"/>
</dbReference>
<keyword evidence="5 7" id="KW-1133">Transmembrane helix</keyword>
<evidence type="ECO:0000256" key="5">
    <source>
        <dbReference type="ARBA" id="ARBA00022989"/>
    </source>
</evidence>
<dbReference type="GO" id="GO:0005886">
    <property type="term" value="C:plasma membrane"/>
    <property type="evidence" value="ECO:0007669"/>
    <property type="project" value="UniProtKB-SubCell"/>
</dbReference>
<accession>A0A3N4S147</accession>
<dbReference type="CDD" id="cd06261">
    <property type="entry name" value="TM_PBP2"/>
    <property type="match status" value="1"/>
</dbReference>
<dbReference type="AlphaFoldDB" id="A0A3N4S147"/>
<comment type="similarity">
    <text evidence="7">Belongs to the binding-protein-dependent transport system permease family.</text>
</comment>
<gene>
    <name evidence="10" type="ORF">EDD38_0967</name>
</gene>
<protein>
    <submittedName>
        <fullName evidence="10">Carbohydrate ABC transporter membrane protein 1 (CUT1 family)</fullName>
    </submittedName>
</protein>
<dbReference type="InterPro" id="IPR035906">
    <property type="entry name" value="MetI-like_sf"/>
</dbReference>
<feature type="domain" description="ABC transmembrane type-1" evidence="9">
    <location>
        <begin position="99"/>
        <end position="319"/>
    </location>
</feature>
<comment type="subcellular location">
    <subcellularLocation>
        <location evidence="1 7">Cell membrane</location>
        <topology evidence="1 7">Multi-pass membrane protein</topology>
    </subcellularLocation>
</comment>
<dbReference type="EMBL" id="RKQG01000001">
    <property type="protein sequence ID" value="RPE32700.1"/>
    <property type="molecule type" value="Genomic_DNA"/>
</dbReference>
<evidence type="ECO:0000313" key="10">
    <source>
        <dbReference type="EMBL" id="RPE32700.1"/>
    </source>
</evidence>
<feature type="transmembrane region" description="Helical" evidence="7">
    <location>
        <begin position="34"/>
        <end position="56"/>
    </location>
</feature>
<evidence type="ECO:0000256" key="3">
    <source>
        <dbReference type="ARBA" id="ARBA00022475"/>
    </source>
</evidence>
<keyword evidence="3" id="KW-1003">Cell membrane</keyword>
<feature type="transmembrane region" description="Helical" evidence="7">
    <location>
        <begin position="189"/>
        <end position="215"/>
    </location>
</feature>
<evidence type="ECO:0000256" key="1">
    <source>
        <dbReference type="ARBA" id="ARBA00004651"/>
    </source>
</evidence>
<evidence type="ECO:0000256" key="7">
    <source>
        <dbReference type="RuleBase" id="RU363032"/>
    </source>
</evidence>
<feature type="transmembrane region" description="Helical" evidence="7">
    <location>
        <begin position="130"/>
        <end position="149"/>
    </location>
</feature>
<dbReference type="RefSeq" id="WP_244259812.1">
    <property type="nucleotide sequence ID" value="NZ_RKQG01000001.1"/>
</dbReference>
<evidence type="ECO:0000259" key="9">
    <source>
        <dbReference type="PROSITE" id="PS50928"/>
    </source>
</evidence>
<dbReference type="PANTHER" id="PTHR43227">
    <property type="entry name" value="BLL4140 PROTEIN"/>
    <property type="match status" value="1"/>
</dbReference>
<feature type="region of interest" description="Disordered" evidence="8">
    <location>
        <begin position="1"/>
        <end position="23"/>
    </location>
</feature>
<dbReference type="InterPro" id="IPR000515">
    <property type="entry name" value="MetI-like"/>
</dbReference>
<sequence length="329" mass="36851">MSVTTNETVTRSENQGPAPTGKPQRRGFFAAGHYIPYTLLLPAVVVLAGVLAYPLYRLIDLAFQNVNKYALLVHPERAKYVGFDGFSRVFGDSEFWEVVLRSIYFTAELVILSMVLSMALALLLNRVSNWVRVTVITVMMFVWSIPALVNGQVFRWLFSPQGGVVDYIAYLVTGDESWKNYDWFADAHVGLYVVGAAVVIWGALPFLVLGLYAALTQVPKELMEAAKLDGANSFQAFRNVTLPVIRPFLMISTALSFIWDFQVFAQIFALRNTSPEPGYRTIGTYLYMQGVVASRYSEASVISIAMIVMMLAVLVYYIRQMLKIGANER</sequence>
<feature type="transmembrane region" description="Helical" evidence="7">
    <location>
        <begin position="299"/>
        <end position="318"/>
    </location>
</feature>
<keyword evidence="2 7" id="KW-0813">Transport</keyword>
<evidence type="ECO:0000256" key="4">
    <source>
        <dbReference type="ARBA" id="ARBA00022692"/>
    </source>
</evidence>
<feature type="compositionally biased region" description="Polar residues" evidence="8">
    <location>
        <begin position="1"/>
        <end position="17"/>
    </location>
</feature>
<keyword evidence="11" id="KW-1185">Reference proteome</keyword>
<evidence type="ECO:0000256" key="2">
    <source>
        <dbReference type="ARBA" id="ARBA00022448"/>
    </source>
</evidence>